<feature type="domain" description="Peptidase S26" evidence="1">
    <location>
        <begin position="8"/>
        <end position="85"/>
    </location>
</feature>
<dbReference type="InterPro" id="IPR036286">
    <property type="entry name" value="LexA/Signal_pep-like_sf"/>
</dbReference>
<dbReference type="InterPro" id="IPR019533">
    <property type="entry name" value="Peptidase_S26"/>
</dbReference>
<sequence length="137" mass="15612">MHTLVKSFIVFATAIVAMWSVRTYLFTIYTVPENHAEWHLQAGDHVLVNRLSRTNLTAGDLIVYGDSCLLVARITAVPGDTVRIGQADYRLPTHCCTRCGCPNCYYYMVNTGKSRTLVHRHSIQGRAIRLFNLRLWQ</sequence>
<dbReference type="Gene3D" id="2.10.109.10">
    <property type="entry name" value="Umud Fragment, subunit A"/>
    <property type="match status" value="1"/>
</dbReference>
<accession>A0A0S2KIA8</accession>
<evidence type="ECO:0000313" key="3">
    <source>
        <dbReference type="Proteomes" id="UP000056252"/>
    </source>
</evidence>
<dbReference type="GO" id="GO:0004252">
    <property type="term" value="F:serine-type endopeptidase activity"/>
    <property type="evidence" value="ECO:0007669"/>
    <property type="project" value="InterPro"/>
</dbReference>
<dbReference type="KEGG" id="peo:AS203_00075"/>
<keyword evidence="3" id="KW-1185">Reference proteome</keyword>
<gene>
    <name evidence="2" type="ORF">AS203_00075</name>
</gene>
<name>A0A0S2KIA8_9BACT</name>
<evidence type="ECO:0000259" key="1">
    <source>
        <dbReference type="Pfam" id="PF10502"/>
    </source>
</evidence>
<dbReference type="EMBL" id="CP013195">
    <property type="protein sequence ID" value="ALO47698.1"/>
    <property type="molecule type" value="Genomic_DNA"/>
</dbReference>
<dbReference type="AlphaFoldDB" id="A0A0S2KIA8"/>
<proteinExistence type="predicted"/>
<protein>
    <recommendedName>
        <fullName evidence="1">Peptidase S26 domain-containing protein</fullName>
    </recommendedName>
</protein>
<dbReference type="SUPFAM" id="SSF51306">
    <property type="entry name" value="LexA/Signal peptidase"/>
    <property type="match status" value="1"/>
</dbReference>
<dbReference type="GO" id="GO:0006465">
    <property type="term" value="P:signal peptide processing"/>
    <property type="evidence" value="ECO:0007669"/>
    <property type="project" value="InterPro"/>
</dbReference>
<organism evidence="2 3">
    <name type="scientific">Hoylesella enoeca</name>
    <dbReference type="NCBI Taxonomy" id="76123"/>
    <lineage>
        <taxon>Bacteria</taxon>
        <taxon>Pseudomonadati</taxon>
        <taxon>Bacteroidota</taxon>
        <taxon>Bacteroidia</taxon>
        <taxon>Bacteroidales</taxon>
        <taxon>Prevotellaceae</taxon>
        <taxon>Hoylesella</taxon>
    </lineage>
</organism>
<dbReference type="Proteomes" id="UP000056252">
    <property type="component" value="Chromosome"/>
</dbReference>
<dbReference type="STRING" id="76123.AS203_00075"/>
<reference evidence="3" key="1">
    <citation type="submission" date="2015-11" db="EMBL/GenBank/DDBJ databases">
        <authorList>
            <person name="Holder M.E."/>
            <person name="Ajami N.J."/>
            <person name="Petrosino J.F."/>
        </authorList>
    </citation>
    <scope>NUCLEOTIDE SEQUENCE [LARGE SCALE GENOMIC DNA]</scope>
    <source>
        <strain evidence="3">F0113</strain>
    </source>
</reference>
<dbReference type="Pfam" id="PF10502">
    <property type="entry name" value="Peptidase_S26"/>
    <property type="match status" value="1"/>
</dbReference>
<evidence type="ECO:0000313" key="2">
    <source>
        <dbReference type="EMBL" id="ALO47698.1"/>
    </source>
</evidence>